<feature type="transmembrane region" description="Helical" evidence="5">
    <location>
        <begin position="570"/>
        <end position="590"/>
    </location>
</feature>
<proteinExistence type="predicted"/>
<dbReference type="RefSeq" id="WP_136580882.1">
    <property type="nucleotide sequence ID" value="NZ_STFF01000016.1"/>
</dbReference>
<evidence type="ECO:0000313" key="6">
    <source>
        <dbReference type="EMBL" id="THU30406.1"/>
    </source>
</evidence>
<keyword evidence="3 5" id="KW-1133">Transmembrane helix</keyword>
<dbReference type="GO" id="GO:0016020">
    <property type="term" value="C:membrane"/>
    <property type="evidence" value="ECO:0007669"/>
    <property type="project" value="UniProtKB-SubCell"/>
</dbReference>
<reference evidence="6 7" key="1">
    <citation type="submission" date="2019-04" db="EMBL/GenBank/DDBJ databases">
        <title>Niastella caeni sp. nov., isolated from activated sludge.</title>
        <authorList>
            <person name="Sheng M."/>
        </authorList>
    </citation>
    <scope>NUCLEOTIDE SEQUENCE [LARGE SCALE GENOMIC DNA]</scope>
    <source>
        <strain evidence="6 7">HX-2-15</strain>
    </source>
</reference>
<dbReference type="AlphaFoldDB" id="A0A4V4GYW6"/>
<dbReference type="Pfam" id="PF10136">
    <property type="entry name" value="SpecificRecomb"/>
    <property type="match status" value="1"/>
</dbReference>
<evidence type="ECO:0000313" key="7">
    <source>
        <dbReference type="Proteomes" id="UP000306918"/>
    </source>
</evidence>
<dbReference type="InterPro" id="IPR011385">
    <property type="entry name" value="Site-sp_rcmbase"/>
</dbReference>
<dbReference type="OrthoDB" id="5688397at2"/>
<dbReference type="EMBL" id="STFF01000016">
    <property type="protein sequence ID" value="THU30406.1"/>
    <property type="molecule type" value="Genomic_DNA"/>
</dbReference>
<name>A0A4V4GYW6_9BACT</name>
<feature type="transmembrane region" description="Helical" evidence="5">
    <location>
        <begin position="461"/>
        <end position="479"/>
    </location>
</feature>
<keyword evidence="4 5" id="KW-0472">Membrane</keyword>
<accession>A0A4V4GYW6</accession>
<evidence type="ECO:0000256" key="1">
    <source>
        <dbReference type="ARBA" id="ARBA00004141"/>
    </source>
</evidence>
<organism evidence="6 7">
    <name type="scientific">Niastella caeni</name>
    <dbReference type="NCBI Taxonomy" id="2569763"/>
    <lineage>
        <taxon>Bacteria</taxon>
        <taxon>Pseudomonadati</taxon>
        <taxon>Bacteroidota</taxon>
        <taxon>Chitinophagia</taxon>
        <taxon>Chitinophagales</taxon>
        <taxon>Chitinophagaceae</taxon>
        <taxon>Niastella</taxon>
    </lineage>
</organism>
<sequence length="689" mass="77935">MKNEKHQFTIDHSPLTMIRIKKKVNLIKDFLEKGRTVSIKDREEAMNYLVAFVAMIRPRLSEFENANKKFAETIQFVHQHPSVLNNLRVAIMAQLINSNLVPMLTESGITVSRGAGRELYARLKHKLLPAAQDPNDFLYLLNRIFFKHNDYEWVEKIGRDKWMHLFELIGLSFSGNEPAIIKQVILSLQILSARVAQLGWENEITHNTPPQWQPPNNPFSIQQHLVYEIKEQVLRHNQSREAVQELAKQLGDVLGECAELVQLIRNETAEKGTSLSQTFILFQIEQKLNRMSLLLDITDADDKINLARFANLFITVVRNENRKNSIREFLSQTTGYLAYQIAEHKGKKGNKYITSSPLEYFQMIGSAMWGGLIICFVAIFKNLLGLLHLAPFWSGFVYSINYSLGFVAIEETKATLATKQPAFTASAVASSLDTSKTDEPPNLYNLAVTVSKVSRSQIASFIGNLIVVFPGTYLLAWLYDWAVGHPLVQGEKAAHLLQDQHPWQSLSLLYACNTGFFLFLSGIIAGYVQNKINYGRIDKRLTEHPVLRLSLPQNRLQKIAAYLNRNGGSLAGNIALGFFLGMAGIVGKIFGIPFDIRHITISAANTSLGAYGVGWEHINYRYLGNAFAGVLGIGFLNFLVSFSLAFTVAVRSRGIKLKDYPGFLKILWKYFRSHPLDFIRPRKRRQEAG</sequence>
<evidence type="ECO:0008006" key="8">
    <source>
        <dbReference type="Google" id="ProtNLM"/>
    </source>
</evidence>
<protein>
    <recommendedName>
        <fullName evidence="8">Recombinase</fullName>
    </recommendedName>
</protein>
<evidence type="ECO:0000256" key="3">
    <source>
        <dbReference type="ARBA" id="ARBA00022989"/>
    </source>
</evidence>
<gene>
    <name evidence="6" type="ORF">FAM09_30075</name>
</gene>
<evidence type="ECO:0000256" key="5">
    <source>
        <dbReference type="SAM" id="Phobius"/>
    </source>
</evidence>
<comment type="caution">
    <text evidence="6">The sequence shown here is derived from an EMBL/GenBank/DDBJ whole genome shotgun (WGS) entry which is preliminary data.</text>
</comment>
<evidence type="ECO:0000256" key="4">
    <source>
        <dbReference type="ARBA" id="ARBA00023136"/>
    </source>
</evidence>
<keyword evidence="7" id="KW-1185">Reference proteome</keyword>
<dbReference type="Gene3D" id="1.20.1080.10">
    <property type="entry name" value="Glycerol uptake facilitator protein"/>
    <property type="match status" value="1"/>
</dbReference>
<feature type="transmembrane region" description="Helical" evidence="5">
    <location>
        <begin position="360"/>
        <end position="380"/>
    </location>
</feature>
<feature type="transmembrane region" description="Helical" evidence="5">
    <location>
        <begin position="626"/>
        <end position="650"/>
    </location>
</feature>
<comment type="subcellular location">
    <subcellularLocation>
        <location evidence="1">Membrane</location>
        <topology evidence="1">Multi-pass membrane protein</topology>
    </subcellularLocation>
</comment>
<feature type="transmembrane region" description="Helical" evidence="5">
    <location>
        <begin position="392"/>
        <end position="409"/>
    </location>
</feature>
<evidence type="ECO:0000256" key="2">
    <source>
        <dbReference type="ARBA" id="ARBA00022692"/>
    </source>
</evidence>
<keyword evidence="2 5" id="KW-0812">Transmembrane</keyword>
<feature type="transmembrane region" description="Helical" evidence="5">
    <location>
        <begin position="508"/>
        <end position="528"/>
    </location>
</feature>
<dbReference type="Proteomes" id="UP000306918">
    <property type="component" value="Unassembled WGS sequence"/>
</dbReference>
<dbReference type="InterPro" id="IPR023271">
    <property type="entry name" value="Aquaporin-like"/>
</dbReference>